<name>A0A3N6W5D8_9ACTN</name>
<organism evidence="1 2">
    <name type="scientific">Aeromicrobium camelliae</name>
    <dbReference type="NCBI Taxonomy" id="1538144"/>
    <lineage>
        <taxon>Bacteria</taxon>
        <taxon>Bacillati</taxon>
        <taxon>Actinomycetota</taxon>
        <taxon>Actinomycetes</taxon>
        <taxon>Propionibacteriales</taxon>
        <taxon>Nocardioidaceae</taxon>
        <taxon>Aeromicrobium</taxon>
    </lineage>
</organism>
<dbReference type="PANTHER" id="PTHR40697">
    <property type="entry name" value="ACETOIN CATABOLISM PROTEIN X"/>
    <property type="match status" value="1"/>
</dbReference>
<dbReference type="AlphaFoldDB" id="A0A3N6W5D8"/>
<dbReference type="InterPro" id="IPR017438">
    <property type="entry name" value="ATP-NAD_kinase_N"/>
</dbReference>
<comment type="caution">
    <text evidence="1">The sequence shown here is derived from an EMBL/GenBank/DDBJ whole genome shotgun (WGS) entry which is preliminary data.</text>
</comment>
<evidence type="ECO:0000313" key="1">
    <source>
        <dbReference type="EMBL" id="RQN02756.1"/>
    </source>
</evidence>
<dbReference type="GO" id="GO:0051287">
    <property type="term" value="F:NAD binding"/>
    <property type="evidence" value="ECO:0007669"/>
    <property type="project" value="UniProtKB-ARBA"/>
</dbReference>
<dbReference type="InterPro" id="IPR011391">
    <property type="entry name" value="AcoX_kinase"/>
</dbReference>
<dbReference type="InterPro" id="IPR002504">
    <property type="entry name" value="NADK"/>
</dbReference>
<dbReference type="OrthoDB" id="4292700at2"/>
<evidence type="ECO:0000313" key="2">
    <source>
        <dbReference type="Proteomes" id="UP000275225"/>
    </source>
</evidence>
<accession>A0A3N6W5D8</accession>
<dbReference type="GO" id="GO:0005524">
    <property type="term" value="F:ATP binding"/>
    <property type="evidence" value="ECO:0007669"/>
    <property type="project" value="UniProtKB-ARBA"/>
</dbReference>
<dbReference type="Pfam" id="PF01513">
    <property type="entry name" value="NAD_kinase"/>
    <property type="match status" value="1"/>
</dbReference>
<reference evidence="1 2" key="1">
    <citation type="submission" date="2018-11" db="EMBL/GenBank/DDBJ databases">
        <authorList>
            <person name="Li F."/>
        </authorList>
    </citation>
    <scope>NUCLEOTIDE SEQUENCE [LARGE SCALE GENOMIC DNA]</scope>
    <source>
        <strain evidence="1 2">YS17T</strain>
    </source>
</reference>
<dbReference type="InterPro" id="IPR016064">
    <property type="entry name" value="NAD/diacylglycerol_kinase_sf"/>
</dbReference>
<dbReference type="GO" id="GO:0006741">
    <property type="term" value="P:NADP+ biosynthetic process"/>
    <property type="evidence" value="ECO:0007669"/>
    <property type="project" value="InterPro"/>
</dbReference>
<dbReference type="RefSeq" id="WP_124237416.1">
    <property type="nucleotide sequence ID" value="NZ_JBHUFI010000014.1"/>
</dbReference>
<dbReference type="PANTHER" id="PTHR40697:SF3">
    <property type="entry name" value="ACETOIN CATABOLISM PROTEIN X"/>
    <property type="match status" value="1"/>
</dbReference>
<dbReference type="PIRSF" id="PIRSF018567">
    <property type="entry name" value="AcoX"/>
    <property type="match status" value="1"/>
</dbReference>
<sequence>MTETTAPATVGVIANPASGRDIRRLVARASVFPTAEKANMVLRMLTAFASVGVERALLSTDLGGISSGIVRAMNGRREGVDPAWPAVEFIDDDPITGRGEDTTNAVRRMVAAGADVIVCLGGDGTARLAADACGTVPLLALSTGTNNAYPVMREATVAGLAAGLVATQAVPAEIALRQDTALEVRTSTRAELALVDVCVASSRHIGSRALWDPAGLKTLFCTFADPDAIGLSSIAGLLCPSPRSDAHGVVLHLAPSDRAPHVVHAPIAPGLVVPVGVESWQEMTPGTTIGVTEGGVIAVDGEREVELRAGDEATVTLRATGPRAVDVPRVMAEAARLQLLARPSRRIPTPSGTREGAHP</sequence>
<dbReference type="InterPro" id="IPR039065">
    <property type="entry name" value="AcoX-like"/>
</dbReference>
<keyword evidence="1" id="KW-0808">Transferase</keyword>
<protein>
    <submittedName>
        <fullName evidence="1">ATP-NAD kinase</fullName>
    </submittedName>
</protein>
<dbReference type="SUPFAM" id="SSF111331">
    <property type="entry name" value="NAD kinase/diacylglycerol kinase-like"/>
    <property type="match status" value="1"/>
</dbReference>
<proteinExistence type="predicted"/>
<keyword evidence="2" id="KW-1185">Reference proteome</keyword>
<dbReference type="EMBL" id="RQJX01000017">
    <property type="protein sequence ID" value="RQN02756.1"/>
    <property type="molecule type" value="Genomic_DNA"/>
</dbReference>
<dbReference type="GO" id="GO:0003951">
    <property type="term" value="F:NAD+ kinase activity"/>
    <property type="evidence" value="ECO:0007669"/>
    <property type="project" value="InterPro"/>
</dbReference>
<dbReference type="Proteomes" id="UP000275225">
    <property type="component" value="Unassembled WGS sequence"/>
</dbReference>
<gene>
    <name evidence="1" type="ORF">EHW97_12000</name>
</gene>
<keyword evidence="1" id="KW-0418">Kinase</keyword>
<dbReference type="Gene3D" id="3.40.50.10330">
    <property type="entry name" value="Probable inorganic polyphosphate/atp-NAD kinase, domain 1"/>
    <property type="match status" value="1"/>
</dbReference>